<dbReference type="SMART" id="SM00717">
    <property type="entry name" value="SANT"/>
    <property type="match status" value="1"/>
</dbReference>
<feature type="region of interest" description="Disordered" evidence="1">
    <location>
        <begin position="480"/>
        <end position="500"/>
    </location>
</feature>
<evidence type="ECO:0000313" key="3">
    <source>
        <dbReference type="EMBL" id="KAK9867707.1"/>
    </source>
</evidence>
<dbReference type="PROSITE" id="PS50090">
    <property type="entry name" value="MYB_LIKE"/>
    <property type="match status" value="1"/>
</dbReference>
<feature type="region of interest" description="Disordered" evidence="1">
    <location>
        <begin position="522"/>
        <end position="543"/>
    </location>
</feature>
<organism evidence="3 4">
    <name type="scientific">Apatococcus fuscideae</name>
    <dbReference type="NCBI Taxonomy" id="2026836"/>
    <lineage>
        <taxon>Eukaryota</taxon>
        <taxon>Viridiplantae</taxon>
        <taxon>Chlorophyta</taxon>
        <taxon>core chlorophytes</taxon>
        <taxon>Trebouxiophyceae</taxon>
        <taxon>Chlorellales</taxon>
        <taxon>Chlorellaceae</taxon>
        <taxon>Apatococcus</taxon>
    </lineage>
</organism>
<protein>
    <recommendedName>
        <fullName evidence="2">Myb-like domain-containing protein</fullName>
    </recommendedName>
</protein>
<feature type="region of interest" description="Disordered" evidence="1">
    <location>
        <begin position="443"/>
        <end position="465"/>
    </location>
</feature>
<gene>
    <name evidence="3" type="ORF">WJX84_003986</name>
</gene>
<keyword evidence="4" id="KW-1185">Reference proteome</keyword>
<dbReference type="Gene3D" id="1.20.930.10">
    <property type="entry name" value="Conserved domain common to transcription factors TFIIS, elongin A, CRSP70"/>
    <property type="match status" value="1"/>
</dbReference>
<feature type="compositionally biased region" description="Polar residues" evidence="1">
    <location>
        <begin position="29"/>
        <end position="39"/>
    </location>
</feature>
<evidence type="ECO:0000313" key="4">
    <source>
        <dbReference type="Proteomes" id="UP001485043"/>
    </source>
</evidence>
<dbReference type="InterPro" id="IPR001005">
    <property type="entry name" value="SANT/Myb"/>
</dbReference>
<evidence type="ECO:0000256" key="1">
    <source>
        <dbReference type="SAM" id="MobiDB-lite"/>
    </source>
</evidence>
<dbReference type="AlphaFoldDB" id="A0AAW1TGH5"/>
<feature type="compositionally biased region" description="Basic and acidic residues" evidence="1">
    <location>
        <begin position="741"/>
        <end position="753"/>
    </location>
</feature>
<feature type="compositionally biased region" description="Polar residues" evidence="1">
    <location>
        <begin position="701"/>
        <end position="711"/>
    </location>
</feature>
<dbReference type="Proteomes" id="UP001485043">
    <property type="component" value="Unassembled WGS sequence"/>
</dbReference>
<evidence type="ECO:0000259" key="2">
    <source>
        <dbReference type="PROSITE" id="PS50090"/>
    </source>
</evidence>
<dbReference type="InterPro" id="IPR017923">
    <property type="entry name" value="TFIIS_N"/>
</dbReference>
<feature type="region of interest" description="Disordered" evidence="1">
    <location>
        <begin position="332"/>
        <end position="361"/>
    </location>
</feature>
<sequence length="866" mass="92997">MARTHHHAPLTCQASAPEPAAADMGRQPRISQYASTVPTSGAPADHPCNSALTHGSHSASGQAPAAATDHSYQLFGQHLNGEPPTVHLHPHAQSLLAASQPITLPHTKSDEAMQHASPPIRPLTAQGWPSRDPRLMCLPHATHTAHPCGQAVSHTNLACSSPAESASDLQLTSAVATKPAPQSLPLPCKTSLGGLFGGLSPLACGPTKCSQAAALPLLEESSSVVLEGHRLDQAPVKFSDPFSSLDTSFPDPSQVQVAPMMPPLGERPGVVLKKYRSEWASGTFQHPFGPHDSHPDPAPDPTDGHTRPQSQHSVPLTFSSRALNPCAQSLQLTKDAPAPASMPRPYPSSSPRPGLYQPTASPTGLLMYPRHPESGIPSMLQAPGRDLQRIALKSAYRQTDSPYTAQPLKMVETSSGCGGVCTPHRPRALNRPASTWRWGLGDGTMLGSEDQKSGGSDGFSDAEDSSWEANAWYNQAESDGGVWQQGLGSDQGGAIGRKVPMGRPAGYVNAQGFSTSDIPGCQTQQAQGNGSRCEVERSHLSTHHDQHAAVESLSPLPGSMESIFGLQAHGADHDRRPLAGLKASLDCMHEMEDGTEALAILSCLAHANITAKQLRASGIANALPPLRQHEDRDVRIMATQLLDSWSQMELEVATANQHAPPGHTDRPPVPNNRHVPQPQRKILAKPDLHRPPLCSVRPAALNSQHTSQSQKKLARGVSKKPRGMASDGTNQPPVDQASQPPDHRLPAKKADKAKRLWHAQALRDVLSPASLRHYTTVTSVPPVLQGVDIVPKRHNQGRNDWSAKDKLTYITVLLKHGKDWEKLSAAFPERDPVAVRKFWTNHHRSLRLDQLMEERPELDTSALTTA</sequence>
<feature type="compositionally biased region" description="Polar residues" evidence="1">
    <location>
        <begin position="727"/>
        <end position="739"/>
    </location>
</feature>
<feature type="region of interest" description="Disordered" evidence="1">
    <location>
        <begin position="652"/>
        <end position="753"/>
    </location>
</feature>
<feature type="compositionally biased region" description="Pro residues" evidence="1">
    <location>
        <begin position="340"/>
        <end position="350"/>
    </location>
</feature>
<feature type="compositionally biased region" description="Polar residues" evidence="1">
    <location>
        <begin position="50"/>
        <end position="61"/>
    </location>
</feature>
<feature type="region of interest" description="Disordered" evidence="1">
    <location>
        <begin position="282"/>
        <end position="313"/>
    </location>
</feature>
<feature type="compositionally biased region" description="Basic and acidic residues" evidence="1">
    <location>
        <begin position="533"/>
        <end position="543"/>
    </location>
</feature>
<reference evidence="3 4" key="1">
    <citation type="journal article" date="2024" name="Nat. Commun.">
        <title>Phylogenomics reveals the evolutionary origins of lichenization in chlorophyte algae.</title>
        <authorList>
            <person name="Puginier C."/>
            <person name="Libourel C."/>
            <person name="Otte J."/>
            <person name="Skaloud P."/>
            <person name="Haon M."/>
            <person name="Grisel S."/>
            <person name="Petersen M."/>
            <person name="Berrin J.G."/>
            <person name="Delaux P.M."/>
            <person name="Dal Grande F."/>
            <person name="Keller J."/>
        </authorList>
    </citation>
    <scope>NUCLEOTIDE SEQUENCE [LARGE SCALE GENOMIC DNA]</scope>
    <source>
        <strain evidence="3 4">SAG 2523</strain>
    </source>
</reference>
<feature type="compositionally biased region" description="Basic residues" evidence="1">
    <location>
        <begin position="712"/>
        <end position="722"/>
    </location>
</feature>
<dbReference type="SUPFAM" id="SSF47676">
    <property type="entry name" value="Conserved domain common to transcription factors TFIIS, elongin A, CRSP70"/>
    <property type="match status" value="1"/>
</dbReference>
<dbReference type="SUPFAM" id="SSF46689">
    <property type="entry name" value="Homeodomain-like"/>
    <property type="match status" value="1"/>
</dbReference>
<dbReference type="InterPro" id="IPR009057">
    <property type="entry name" value="Homeodomain-like_sf"/>
</dbReference>
<dbReference type="Pfam" id="PF08711">
    <property type="entry name" value="Med26"/>
    <property type="match status" value="1"/>
</dbReference>
<accession>A0AAW1TGH5</accession>
<comment type="caution">
    <text evidence="3">The sequence shown here is derived from an EMBL/GenBank/DDBJ whole genome shotgun (WGS) entry which is preliminary data.</text>
</comment>
<feature type="compositionally biased region" description="Basic and acidic residues" evidence="1">
    <location>
        <begin position="289"/>
        <end position="306"/>
    </location>
</feature>
<name>A0AAW1TGH5_9CHLO</name>
<proteinExistence type="predicted"/>
<dbReference type="Gene3D" id="1.20.58.1880">
    <property type="match status" value="1"/>
</dbReference>
<feature type="domain" description="Myb-like" evidence="2">
    <location>
        <begin position="793"/>
        <end position="843"/>
    </location>
</feature>
<feature type="region of interest" description="Disordered" evidence="1">
    <location>
        <begin position="1"/>
        <end position="67"/>
    </location>
</feature>
<dbReference type="EMBL" id="JALJOV010000069">
    <property type="protein sequence ID" value="KAK9867707.1"/>
    <property type="molecule type" value="Genomic_DNA"/>
</dbReference>
<dbReference type="CDD" id="cd00167">
    <property type="entry name" value="SANT"/>
    <property type="match status" value="1"/>
</dbReference>
<dbReference type="InterPro" id="IPR035441">
    <property type="entry name" value="TFIIS/LEDGF_dom_sf"/>
</dbReference>